<dbReference type="InterPro" id="IPR007153">
    <property type="entry name" value="Adenosine_kinase"/>
</dbReference>
<evidence type="ECO:0000313" key="1">
    <source>
        <dbReference type="EMBL" id="CAE6759643.1"/>
    </source>
</evidence>
<comment type="caution">
    <text evidence="1">The sequence shown here is derived from an EMBL/GenBank/DDBJ whole genome shotgun (WGS) entry which is preliminary data.</text>
</comment>
<name>A0ABM8RLI8_9BACT</name>
<keyword evidence="2" id="KW-1185">Reference proteome</keyword>
<dbReference type="Pfam" id="PF04008">
    <property type="entry name" value="Adenosine_kin"/>
    <property type="match status" value="1"/>
</dbReference>
<dbReference type="Proteomes" id="UP000675880">
    <property type="component" value="Unassembled WGS sequence"/>
</dbReference>
<dbReference type="PANTHER" id="PTHR36155">
    <property type="entry name" value="BLL5354 PROTEIN"/>
    <property type="match status" value="1"/>
</dbReference>
<dbReference type="PANTHER" id="PTHR36155:SF1">
    <property type="entry name" value="BLL5354 PROTEIN"/>
    <property type="match status" value="1"/>
</dbReference>
<evidence type="ECO:0000313" key="2">
    <source>
        <dbReference type="Proteomes" id="UP000675880"/>
    </source>
</evidence>
<sequence>MTAVPGIKFGLAFCEASGVCLARWSGTDEELVVLARTNALAIGAGIVSSSRCETVSPSTSCRCSVRCRRSVPSIVRPPIRRK</sequence>
<accession>A0ABM8RLI8</accession>
<dbReference type="SUPFAM" id="SSF103165">
    <property type="entry name" value="Ta1353-like"/>
    <property type="match status" value="1"/>
</dbReference>
<dbReference type="Gene3D" id="3.40.1520.10">
    <property type="entry name" value="Ta1353-like"/>
    <property type="match status" value="1"/>
</dbReference>
<proteinExistence type="predicted"/>
<dbReference type="EMBL" id="CAJNBJ010000016">
    <property type="protein sequence ID" value="CAE6759643.1"/>
    <property type="molecule type" value="Genomic_DNA"/>
</dbReference>
<dbReference type="InterPro" id="IPR036902">
    <property type="entry name" value="Ta1353-like_sf"/>
</dbReference>
<gene>
    <name evidence="1" type="ORF">NSPZN2_30579</name>
</gene>
<reference evidence="1 2" key="1">
    <citation type="submission" date="2021-02" db="EMBL/GenBank/DDBJ databases">
        <authorList>
            <person name="Han P."/>
        </authorList>
    </citation>
    <scope>NUCLEOTIDE SEQUENCE [LARGE SCALE GENOMIC DNA]</scope>
    <source>
        <strain evidence="1">Candidatus Nitrospira sp. ZN2</strain>
    </source>
</reference>
<organism evidence="1 2">
    <name type="scientific">Nitrospira defluvii</name>
    <dbReference type="NCBI Taxonomy" id="330214"/>
    <lineage>
        <taxon>Bacteria</taxon>
        <taxon>Pseudomonadati</taxon>
        <taxon>Nitrospirota</taxon>
        <taxon>Nitrospiria</taxon>
        <taxon>Nitrospirales</taxon>
        <taxon>Nitrospiraceae</taxon>
        <taxon>Nitrospira</taxon>
    </lineage>
</organism>
<protein>
    <submittedName>
        <fullName evidence="1">Uncharacterized protein</fullName>
    </submittedName>
</protein>